<evidence type="ECO:0000256" key="1">
    <source>
        <dbReference type="SAM" id="MobiDB-lite"/>
    </source>
</evidence>
<dbReference type="CTD" id="129706381"/>
<dbReference type="InterPro" id="IPR027878">
    <property type="entry name" value="DUF4551"/>
</dbReference>
<name>A0A2D0T612_ICTPU</name>
<accession>A0A2D0T612</accession>
<feature type="region of interest" description="Disordered" evidence="1">
    <location>
        <begin position="152"/>
        <end position="183"/>
    </location>
</feature>
<reference evidence="2" key="1">
    <citation type="journal article" date="2016" name="Nat. Commun.">
        <title>The channel catfish genome sequence provides insights into the evolution of scale formation in teleosts.</title>
        <authorList>
            <person name="Liu Z."/>
            <person name="Liu S."/>
            <person name="Yao J."/>
            <person name="Bao L."/>
            <person name="Zhang J."/>
            <person name="Li Y."/>
            <person name="Jiang C."/>
            <person name="Sun L."/>
            <person name="Wang R."/>
            <person name="Zhang Y."/>
            <person name="Zhou T."/>
            <person name="Zeng Q."/>
            <person name="Fu Q."/>
            <person name="Gao S."/>
            <person name="Li N."/>
            <person name="Koren S."/>
            <person name="Jiang Y."/>
            <person name="Zimin A."/>
            <person name="Xu P."/>
            <person name="Phillippy A.M."/>
            <person name="Geng X."/>
            <person name="Song L."/>
            <person name="Sun F."/>
            <person name="Li C."/>
            <person name="Wang X."/>
            <person name="Chen A."/>
            <person name="Jin Y."/>
            <person name="Yuan Z."/>
            <person name="Yang Y."/>
            <person name="Tan S."/>
            <person name="Peatman E."/>
            <person name="Lu J."/>
            <person name="Qin Z."/>
            <person name="Dunham R."/>
            <person name="Li Z."/>
            <person name="Sonstegard T."/>
            <person name="Feng J."/>
            <person name="Danzmann R.G."/>
            <person name="Schroeder S."/>
            <person name="Scheffler B."/>
            <person name="Duke M.V."/>
            <person name="Ballard L."/>
            <person name="Kucuktas H."/>
            <person name="Kaltenboeck L."/>
            <person name="Liu H."/>
            <person name="Armbruster J."/>
            <person name="Xie Y."/>
            <person name="Kirby M.L."/>
            <person name="Tian Y."/>
            <person name="Flanagan M.E."/>
            <person name="Mu W."/>
            <person name="Waldbieser G.C."/>
        </authorList>
    </citation>
    <scope>NUCLEOTIDE SEQUENCE [LARGE SCALE GENOMIC DNA]</scope>
    <source>
        <strain evidence="2">SDA103</strain>
    </source>
</reference>
<dbReference type="OMA" id="LFWRSSE"/>
<dbReference type="PANTHER" id="PTHR35354">
    <property type="entry name" value="RGD1561648"/>
    <property type="match status" value="1"/>
</dbReference>
<evidence type="ECO:0000313" key="2">
    <source>
        <dbReference type="Proteomes" id="UP000221080"/>
    </source>
</evidence>
<proteinExistence type="predicted"/>
<dbReference type="RefSeq" id="XP_017350333.1">
    <property type="nucleotide sequence ID" value="XM_017494844.3"/>
</dbReference>
<evidence type="ECO:0000313" key="3">
    <source>
        <dbReference type="RefSeq" id="XP_017350333.1"/>
    </source>
</evidence>
<sequence length="543" mass="61965">MASPVSDTPLCRRNSKLETFLKRTAQRDVYERVRYYEACVVVSEELDKVFMHAVLTDDSIYLTEFHPRTLHRALHFSVIVHIELINDLPDFLSGKDQEQSLHIRVVHTHAKDVGKHGSRNNGSALTKPQFVATPCQQDNYEHSCSLEGISRVQQDADGSRSPSWNRDGRDGCKGKRKSKSSVLARMKKGVAGEKEKKIEEEEKKEAELHLYAVMLTSQIYVHLQRSWNSYIMRSTLMLRTCTVSSSPSSKKHQHKISWERTCHLFSQLSGELLQDELSLESLYLLLQELCTAAHHNPAVKTLFWRSPELYPFLVKTLAKSLQLSQDRLHTADRLLLSMLVVQTMSLMFGETEKGPARFKILTSMQGSVTAALLLALVCDPELKSHNCNSPSHTELHVLQAEYLDAASVLLFEVVMFCQKTSRIPNVGHFLSVAWVFQTLKAHPFFLLFMGYQAQRVVLALSFLSESPLSPFQAVLLYQRCYLLLTCMQHNTCVNSYIITELKEEFRYYVRKSGLEDKLPSHYPISRPAQHLLSQLLSLVLDKP</sequence>
<gene>
    <name evidence="3" type="primary">c19h12orf56</name>
</gene>
<reference evidence="3" key="2">
    <citation type="submission" date="2025-08" db="UniProtKB">
        <authorList>
            <consortium name="RefSeq"/>
        </authorList>
    </citation>
    <scope>IDENTIFICATION</scope>
    <source>
        <tissue evidence="3">Blood</tissue>
    </source>
</reference>
<keyword evidence="2" id="KW-1185">Reference proteome</keyword>
<dbReference type="OrthoDB" id="6022562at2759"/>
<dbReference type="GeneID" id="108280077"/>
<dbReference type="Proteomes" id="UP000221080">
    <property type="component" value="Chromosome 19"/>
</dbReference>
<dbReference type="AlphaFoldDB" id="A0A2D0T612"/>
<dbReference type="KEGG" id="ipu:108280077"/>
<dbReference type="Pfam" id="PF15087">
    <property type="entry name" value="DUF4551"/>
    <property type="match status" value="2"/>
</dbReference>
<organism evidence="2 3">
    <name type="scientific">Ictalurus punctatus</name>
    <name type="common">Channel catfish</name>
    <name type="synonym">Silurus punctatus</name>
    <dbReference type="NCBI Taxonomy" id="7998"/>
    <lineage>
        <taxon>Eukaryota</taxon>
        <taxon>Metazoa</taxon>
        <taxon>Chordata</taxon>
        <taxon>Craniata</taxon>
        <taxon>Vertebrata</taxon>
        <taxon>Euteleostomi</taxon>
        <taxon>Actinopterygii</taxon>
        <taxon>Neopterygii</taxon>
        <taxon>Teleostei</taxon>
        <taxon>Ostariophysi</taxon>
        <taxon>Siluriformes</taxon>
        <taxon>Ictaluridae</taxon>
        <taxon>Ictalurus</taxon>
    </lineage>
</organism>
<dbReference type="PANTHER" id="PTHR35354:SF1">
    <property type="entry name" value="RGD1561648"/>
    <property type="match status" value="1"/>
</dbReference>
<protein>
    <submittedName>
        <fullName evidence="3">Uncharacterized protein C12orf56 homolog</fullName>
    </submittedName>
</protein>